<keyword evidence="2" id="KW-1185">Reference proteome</keyword>
<comment type="caution">
    <text evidence="1">The sequence shown here is derived from an EMBL/GenBank/DDBJ whole genome shotgun (WGS) entry which is preliminary data.</text>
</comment>
<name>A0A4Y2MJ18_ARAVE</name>
<gene>
    <name evidence="1" type="ORF">AVEN_61556_1</name>
</gene>
<organism evidence="1 2">
    <name type="scientific">Araneus ventricosus</name>
    <name type="common">Orbweaver spider</name>
    <name type="synonym">Epeira ventricosa</name>
    <dbReference type="NCBI Taxonomy" id="182803"/>
    <lineage>
        <taxon>Eukaryota</taxon>
        <taxon>Metazoa</taxon>
        <taxon>Ecdysozoa</taxon>
        <taxon>Arthropoda</taxon>
        <taxon>Chelicerata</taxon>
        <taxon>Arachnida</taxon>
        <taxon>Araneae</taxon>
        <taxon>Araneomorphae</taxon>
        <taxon>Entelegynae</taxon>
        <taxon>Araneoidea</taxon>
        <taxon>Araneidae</taxon>
        <taxon>Araneus</taxon>
    </lineage>
</organism>
<dbReference type="PANTHER" id="PTHR38681">
    <property type="entry name" value="RETROVIRUS-RELATED POL POLYPROTEIN FROM TRANSPOSON 412-LIKE PROTEIN-RELATED"/>
    <property type="match status" value="1"/>
</dbReference>
<protein>
    <submittedName>
        <fullName evidence="1">Uncharacterized protein</fullName>
    </submittedName>
</protein>
<evidence type="ECO:0000313" key="1">
    <source>
        <dbReference type="EMBL" id="GBN26482.1"/>
    </source>
</evidence>
<dbReference type="EMBL" id="BGPR01007390">
    <property type="protein sequence ID" value="GBN26482.1"/>
    <property type="molecule type" value="Genomic_DNA"/>
</dbReference>
<evidence type="ECO:0000313" key="2">
    <source>
        <dbReference type="Proteomes" id="UP000499080"/>
    </source>
</evidence>
<dbReference type="OrthoDB" id="6433030at2759"/>
<dbReference type="Proteomes" id="UP000499080">
    <property type="component" value="Unassembled WGS sequence"/>
</dbReference>
<reference evidence="1 2" key="1">
    <citation type="journal article" date="2019" name="Sci. Rep.">
        <title>Orb-weaving spider Araneus ventricosus genome elucidates the spidroin gene catalogue.</title>
        <authorList>
            <person name="Kono N."/>
            <person name="Nakamura H."/>
            <person name="Ohtoshi R."/>
            <person name="Moran D.A.P."/>
            <person name="Shinohara A."/>
            <person name="Yoshida Y."/>
            <person name="Fujiwara M."/>
            <person name="Mori M."/>
            <person name="Tomita M."/>
            <person name="Arakawa K."/>
        </authorList>
    </citation>
    <scope>NUCLEOTIDE SEQUENCE [LARGE SCALE GENOMIC DNA]</scope>
</reference>
<dbReference type="PANTHER" id="PTHR38681:SF1">
    <property type="entry name" value="RETROVIRUS-RELATED POL POLYPROTEIN FROM TRANSPOSON 412-LIKE PROTEIN"/>
    <property type="match status" value="1"/>
</dbReference>
<dbReference type="AlphaFoldDB" id="A0A4Y2MJ18"/>
<accession>A0A4Y2MJ18</accession>
<sequence>MDLSTTTHVFFWRDTVRRPFEQRYDGPYIVLSRTDKIFTLDVRGQKQTVSVDRFKPAYILGNIMEHEDAPSHMAPRYVTRSVRTVRFRLDHTVVSLPIFNLERRVAISITSHYETRPASISLEAAETLVLQLLLRFRTIHNVFCSSEKRI</sequence>
<proteinExistence type="predicted"/>